<dbReference type="GO" id="GO:0006352">
    <property type="term" value="P:DNA-templated transcription initiation"/>
    <property type="evidence" value="ECO:0007669"/>
    <property type="project" value="InterPro"/>
</dbReference>
<evidence type="ECO:0000256" key="2">
    <source>
        <dbReference type="ARBA" id="ARBA00023125"/>
    </source>
</evidence>
<organism evidence="4">
    <name type="scientific">viral metagenome</name>
    <dbReference type="NCBI Taxonomy" id="1070528"/>
    <lineage>
        <taxon>unclassified sequences</taxon>
        <taxon>metagenomes</taxon>
        <taxon>organismal metagenomes</taxon>
    </lineage>
</organism>
<keyword evidence="3" id="KW-0804">Transcription</keyword>
<dbReference type="Pfam" id="PF00352">
    <property type="entry name" value="TBP"/>
    <property type="match status" value="1"/>
</dbReference>
<evidence type="ECO:0000313" key="4">
    <source>
        <dbReference type="EMBL" id="QHT81018.1"/>
    </source>
</evidence>
<dbReference type="InterPro" id="IPR012295">
    <property type="entry name" value="TBP_dom_sf"/>
</dbReference>
<reference evidence="4" key="1">
    <citation type="journal article" date="2020" name="Nature">
        <title>Giant virus diversity and host interactions through global metagenomics.</title>
        <authorList>
            <person name="Schulz F."/>
            <person name="Roux S."/>
            <person name="Paez-Espino D."/>
            <person name="Jungbluth S."/>
            <person name="Walsh D.A."/>
            <person name="Denef V.J."/>
            <person name="McMahon K.D."/>
            <person name="Konstantinidis K.T."/>
            <person name="Eloe-Fadrosh E.A."/>
            <person name="Kyrpides N.C."/>
            <person name="Woyke T."/>
        </authorList>
    </citation>
    <scope>NUCLEOTIDE SEQUENCE</scope>
    <source>
        <strain evidence="4">GVMAG-M-3300023184-135</strain>
    </source>
</reference>
<keyword evidence="2" id="KW-0238">DNA-binding</keyword>
<dbReference type="GO" id="GO:0003677">
    <property type="term" value="F:DNA binding"/>
    <property type="evidence" value="ECO:0007669"/>
    <property type="project" value="UniProtKB-KW"/>
</dbReference>
<protein>
    <submittedName>
        <fullName evidence="4">Uncharacterized protein</fullName>
    </submittedName>
</protein>
<evidence type="ECO:0000256" key="3">
    <source>
        <dbReference type="ARBA" id="ARBA00023163"/>
    </source>
</evidence>
<dbReference type="AlphaFoldDB" id="A0A6C0HK38"/>
<dbReference type="Gene3D" id="3.30.310.10">
    <property type="entry name" value="TATA-Binding Protein"/>
    <property type="match status" value="1"/>
</dbReference>
<dbReference type="SUPFAM" id="SSF55945">
    <property type="entry name" value="TATA-box binding protein-like"/>
    <property type="match status" value="1"/>
</dbReference>
<name>A0A6C0HK38_9ZZZZ</name>
<proteinExistence type="inferred from homology"/>
<accession>A0A6C0HK38</accession>
<comment type="similarity">
    <text evidence="1">Belongs to the TBP family.</text>
</comment>
<evidence type="ECO:0000256" key="1">
    <source>
        <dbReference type="ARBA" id="ARBA00005560"/>
    </source>
</evidence>
<dbReference type="EMBL" id="MN739976">
    <property type="protein sequence ID" value="QHT81018.1"/>
    <property type="molecule type" value="Genomic_DNA"/>
</dbReference>
<sequence length="233" mass="26388">MLKLPRLSTTVVLHTYPLKFDTDMLLRETPLEGGIIKIEKRGILRRGESKRDKIKRRNPKPVASSGFGHNSVTTVIMTDGDGAQPMKEITIKIFHNGVFHMTGVLHPSYETDVLRILREKVPAACVKEGGWDGGEAVRRVLLMNYSTAFEGEPKISRVALQRYFQERDIQAEFEPDVSPCVKVVFPEHRWTACIFRTGKINLTALKSHEDCTRFVALLEPHLRSYVESIPTSS</sequence>
<dbReference type="InterPro" id="IPR000814">
    <property type="entry name" value="TBP"/>
</dbReference>